<dbReference type="InterPro" id="IPR036259">
    <property type="entry name" value="MFS_trans_sf"/>
</dbReference>
<dbReference type="RefSeq" id="WP_104433230.1">
    <property type="nucleotide sequence ID" value="NZ_PTJD01000008.1"/>
</dbReference>
<dbReference type="PRINTS" id="PR00171">
    <property type="entry name" value="SUGRTRNSPORT"/>
</dbReference>
<dbReference type="EMBL" id="PTJD01000008">
    <property type="protein sequence ID" value="PPK94178.1"/>
    <property type="molecule type" value="Genomic_DNA"/>
</dbReference>
<keyword evidence="13" id="KW-1185">Reference proteome</keyword>
<sequence length="471" mass="49457">MASTDSDLEQRTTTKVVLISVVAAIGGFLFGFDTAVINGAVVAMTAEFRLSPLLSGFTVSSALLGAAAGAWFAGGLADRFGRKAVMVIGGGLFLASAFGSGLAFGVWDLILWRVVGGVGVGIASVIAPTYIAEVAPAHIRGRLASLQQLMITIGIFVALLSDAFIADTAGGAAEETWLGLTAWRWMFLAEAVPAAVWALLALTVPESPRHLVAKGETRRAGEVLRDVLGARSVEAVQQKVRQIAHSLEREDDPSLKDLRGPRFGLLPVVWVGIVLSVLQQAVGINVIFYYSNSLWRSVGFDESQAFTTSVFTAVTNVVVTFIAIATVDRIGRKPLLLAGSVGMVASLTTMAVAFSQATGPVDDPSLPAPWGMVAVVAANVYVVAFGATWGPVVWVLLGEMFPNRIRAAALAVAAAAQWLANFTVSTTFPTLAGIGLPLAYGLYAAFAAASVLFVWKAVRETKGRELEDMGT</sequence>
<keyword evidence="4" id="KW-1003">Cell membrane</keyword>
<reference evidence="12 13" key="1">
    <citation type="submission" date="2018-02" db="EMBL/GenBank/DDBJ databases">
        <title>Genomic Encyclopedia of Archaeal and Bacterial Type Strains, Phase II (KMG-II): from individual species to whole genera.</title>
        <authorList>
            <person name="Goeker M."/>
        </authorList>
    </citation>
    <scope>NUCLEOTIDE SEQUENCE [LARGE SCALE GENOMIC DNA]</scope>
    <source>
        <strain evidence="12 13">DSM 22857</strain>
    </source>
</reference>
<dbReference type="InterPro" id="IPR005829">
    <property type="entry name" value="Sugar_transporter_CS"/>
</dbReference>
<dbReference type="SUPFAM" id="SSF103473">
    <property type="entry name" value="MFS general substrate transporter"/>
    <property type="match status" value="1"/>
</dbReference>
<evidence type="ECO:0000256" key="2">
    <source>
        <dbReference type="ARBA" id="ARBA00010992"/>
    </source>
</evidence>
<proteinExistence type="inferred from homology"/>
<dbReference type="AlphaFoldDB" id="A0A2S6IJ03"/>
<evidence type="ECO:0000256" key="9">
    <source>
        <dbReference type="RuleBase" id="RU003346"/>
    </source>
</evidence>
<feature type="transmembrane region" description="Helical" evidence="10">
    <location>
        <begin position="16"/>
        <end position="41"/>
    </location>
</feature>
<dbReference type="InterPro" id="IPR005828">
    <property type="entry name" value="MFS_sugar_transport-like"/>
</dbReference>
<dbReference type="PANTHER" id="PTHR48020">
    <property type="entry name" value="PROTON MYO-INOSITOL COTRANSPORTER"/>
    <property type="match status" value="1"/>
</dbReference>
<feature type="transmembrane region" description="Helical" evidence="10">
    <location>
        <begin position="409"/>
        <end position="428"/>
    </location>
</feature>
<evidence type="ECO:0000256" key="3">
    <source>
        <dbReference type="ARBA" id="ARBA00022448"/>
    </source>
</evidence>
<dbReference type="InterPro" id="IPR020846">
    <property type="entry name" value="MFS_dom"/>
</dbReference>
<feature type="transmembrane region" description="Helical" evidence="10">
    <location>
        <begin position="143"/>
        <end position="165"/>
    </location>
</feature>
<feature type="transmembrane region" description="Helical" evidence="10">
    <location>
        <begin position="263"/>
        <end position="290"/>
    </location>
</feature>
<dbReference type="Proteomes" id="UP000239485">
    <property type="component" value="Unassembled WGS sequence"/>
</dbReference>
<keyword evidence="5" id="KW-0762">Sugar transport</keyword>
<feature type="transmembrane region" description="Helical" evidence="10">
    <location>
        <begin position="110"/>
        <end position="131"/>
    </location>
</feature>
<dbReference type="OrthoDB" id="4008739at2"/>
<gene>
    <name evidence="12" type="ORF">CLV92_10877</name>
</gene>
<organism evidence="12 13">
    <name type="scientific">Kineococcus xinjiangensis</name>
    <dbReference type="NCBI Taxonomy" id="512762"/>
    <lineage>
        <taxon>Bacteria</taxon>
        <taxon>Bacillati</taxon>
        <taxon>Actinomycetota</taxon>
        <taxon>Actinomycetes</taxon>
        <taxon>Kineosporiales</taxon>
        <taxon>Kineosporiaceae</taxon>
        <taxon>Kineococcus</taxon>
    </lineage>
</organism>
<evidence type="ECO:0000256" key="4">
    <source>
        <dbReference type="ARBA" id="ARBA00022475"/>
    </source>
</evidence>
<dbReference type="NCBIfam" id="TIGR00879">
    <property type="entry name" value="SP"/>
    <property type="match status" value="1"/>
</dbReference>
<feature type="transmembrane region" description="Helical" evidence="10">
    <location>
        <begin position="185"/>
        <end position="204"/>
    </location>
</feature>
<evidence type="ECO:0000256" key="8">
    <source>
        <dbReference type="ARBA" id="ARBA00023136"/>
    </source>
</evidence>
<dbReference type="InterPro" id="IPR050814">
    <property type="entry name" value="Myo-inositol_Transporter"/>
</dbReference>
<dbReference type="Gene3D" id="1.20.1250.20">
    <property type="entry name" value="MFS general substrate transporter like domains"/>
    <property type="match status" value="2"/>
</dbReference>
<evidence type="ECO:0000313" key="13">
    <source>
        <dbReference type="Proteomes" id="UP000239485"/>
    </source>
</evidence>
<feature type="transmembrane region" description="Helical" evidence="10">
    <location>
        <begin position="310"/>
        <end position="327"/>
    </location>
</feature>
<feature type="transmembrane region" description="Helical" evidence="10">
    <location>
        <begin position="334"/>
        <end position="354"/>
    </location>
</feature>
<feature type="transmembrane region" description="Helical" evidence="10">
    <location>
        <begin position="434"/>
        <end position="455"/>
    </location>
</feature>
<feature type="transmembrane region" description="Helical" evidence="10">
    <location>
        <begin position="84"/>
        <end position="104"/>
    </location>
</feature>
<evidence type="ECO:0000256" key="6">
    <source>
        <dbReference type="ARBA" id="ARBA00022692"/>
    </source>
</evidence>
<dbReference type="PROSITE" id="PS50850">
    <property type="entry name" value="MFS"/>
    <property type="match status" value="1"/>
</dbReference>
<comment type="similarity">
    <text evidence="2 9">Belongs to the major facilitator superfamily. Sugar transporter (TC 2.A.1.1) family.</text>
</comment>
<comment type="subcellular location">
    <subcellularLocation>
        <location evidence="1">Cell membrane</location>
        <topology evidence="1">Multi-pass membrane protein</topology>
    </subcellularLocation>
</comment>
<dbReference type="GO" id="GO:0022857">
    <property type="term" value="F:transmembrane transporter activity"/>
    <property type="evidence" value="ECO:0007669"/>
    <property type="project" value="InterPro"/>
</dbReference>
<keyword evidence="7 10" id="KW-1133">Transmembrane helix</keyword>
<evidence type="ECO:0000256" key="7">
    <source>
        <dbReference type="ARBA" id="ARBA00022989"/>
    </source>
</evidence>
<comment type="caution">
    <text evidence="12">The sequence shown here is derived from an EMBL/GenBank/DDBJ whole genome shotgun (WGS) entry which is preliminary data.</text>
</comment>
<dbReference type="InterPro" id="IPR003663">
    <property type="entry name" value="Sugar/inositol_transpt"/>
</dbReference>
<keyword evidence="3 9" id="KW-0813">Transport</keyword>
<evidence type="ECO:0000313" key="12">
    <source>
        <dbReference type="EMBL" id="PPK94178.1"/>
    </source>
</evidence>
<accession>A0A2S6IJ03</accession>
<dbReference type="PROSITE" id="PS00217">
    <property type="entry name" value="SUGAR_TRANSPORT_2"/>
    <property type="match status" value="1"/>
</dbReference>
<protein>
    <submittedName>
        <fullName evidence="12">Sugar porter (SP) family MFS transporter</fullName>
    </submittedName>
</protein>
<feature type="transmembrane region" description="Helical" evidence="10">
    <location>
        <begin position="53"/>
        <end position="72"/>
    </location>
</feature>
<evidence type="ECO:0000259" key="11">
    <source>
        <dbReference type="PROSITE" id="PS50850"/>
    </source>
</evidence>
<dbReference type="FunFam" id="1.20.1250.20:FF:000122">
    <property type="entry name" value="D-xylose transporter XylE"/>
    <property type="match status" value="1"/>
</dbReference>
<dbReference type="Pfam" id="PF00083">
    <property type="entry name" value="Sugar_tr"/>
    <property type="match status" value="1"/>
</dbReference>
<dbReference type="PANTHER" id="PTHR48020:SF12">
    <property type="entry name" value="PROTON MYO-INOSITOL COTRANSPORTER"/>
    <property type="match status" value="1"/>
</dbReference>
<keyword evidence="8 10" id="KW-0472">Membrane</keyword>
<evidence type="ECO:0000256" key="1">
    <source>
        <dbReference type="ARBA" id="ARBA00004651"/>
    </source>
</evidence>
<feature type="transmembrane region" description="Helical" evidence="10">
    <location>
        <begin position="374"/>
        <end position="397"/>
    </location>
</feature>
<dbReference type="PROSITE" id="PS00216">
    <property type="entry name" value="SUGAR_TRANSPORT_1"/>
    <property type="match status" value="2"/>
</dbReference>
<evidence type="ECO:0000256" key="10">
    <source>
        <dbReference type="SAM" id="Phobius"/>
    </source>
</evidence>
<dbReference type="GO" id="GO:0005886">
    <property type="term" value="C:plasma membrane"/>
    <property type="evidence" value="ECO:0007669"/>
    <property type="project" value="UniProtKB-SubCell"/>
</dbReference>
<name>A0A2S6IJ03_9ACTN</name>
<keyword evidence="6 10" id="KW-0812">Transmembrane</keyword>
<evidence type="ECO:0000256" key="5">
    <source>
        <dbReference type="ARBA" id="ARBA00022597"/>
    </source>
</evidence>
<feature type="domain" description="Major facilitator superfamily (MFS) profile" evidence="11">
    <location>
        <begin position="19"/>
        <end position="462"/>
    </location>
</feature>